<evidence type="ECO:0000256" key="1">
    <source>
        <dbReference type="SAM" id="MobiDB-lite"/>
    </source>
</evidence>
<reference evidence="3 4" key="1">
    <citation type="submission" date="2018-07" db="EMBL/GenBank/DDBJ databases">
        <title>Exploring interactions and the metabolic potential of the ultra-small soil bacteria Hylemonella gracilis.</title>
        <authorList>
            <person name="Tyc O."/>
            <person name="Kulkarni P."/>
            <person name="Gawehns F."/>
            <person name="Hundscheid M."/>
            <person name="Zweers H."/>
            <person name="Garbeva P."/>
        </authorList>
    </citation>
    <scope>NUCLEOTIDE SEQUENCE [LARGE SCALE GENOMIC DNA]</scope>
    <source>
        <strain evidence="3 4">NS1</strain>
    </source>
</reference>
<gene>
    <name evidence="3" type="ORF">DW355_14785</name>
</gene>
<evidence type="ECO:0000313" key="4">
    <source>
        <dbReference type="Proteomes" id="UP000292939"/>
    </source>
</evidence>
<dbReference type="AlphaFoldDB" id="A0A4P6UN16"/>
<protein>
    <submittedName>
        <fullName evidence="3">Glycosyltransferase family 1 protein</fullName>
    </submittedName>
</protein>
<dbReference type="Proteomes" id="UP000292939">
    <property type="component" value="Chromosome"/>
</dbReference>
<accession>A0A4P6UN16</accession>
<dbReference type="GO" id="GO:0016757">
    <property type="term" value="F:glycosyltransferase activity"/>
    <property type="evidence" value="ECO:0007669"/>
    <property type="project" value="TreeGrafter"/>
</dbReference>
<dbReference type="Pfam" id="PF13439">
    <property type="entry name" value="Glyco_transf_4"/>
    <property type="match status" value="1"/>
</dbReference>
<dbReference type="OrthoDB" id="9802525at2"/>
<dbReference type="KEGG" id="hgr:DW355_14785"/>
<sequence>MADAAYQELCIENLPATQTQLRLAVVTETYPPEVNGVAMTLQRVVQGLRERGHQVQLVRPRQTHEKTSIAPGGNDAPSRHVAASEEADMQAQAQDVLLRGMAIPHYPHLQIGFPARRQLRALWSVQRPDLVHIATEGPLGWSALRVARKLRIPVTSDFRTNFHAYSGHYRLGWLAKPIMAYLKRFHNQAQATMVPTRELASELEARGFERLQVVARGVDTQLLHPAKRDAKLRAQWCEQAGVRADAPVLLCVGRIAHEKNLGLLISAWKQARLQQPELLLVLTGNGPAREELQAELAPYGPMVIFTGVLQGEALARCYASADIFAFPSRTETFGNVVLEAMASGLAVLALDYAAAAQHITHGHNGLLAPLDDETLFTRQLVNLARDADLRARLRVRAHETARRCGWGGIVAQVETVMKNAIQPLRVSMDAPAVEAQAEPA</sequence>
<dbReference type="SUPFAM" id="SSF53756">
    <property type="entry name" value="UDP-Glycosyltransferase/glycogen phosphorylase"/>
    <property type="match status" value="1"/>
</dbReference>
<dbReference type="PANTHER" id="PTHR45947:SF3">
    <property type="entry name" value="SULFOQUINOVOSYL TRANSFERASE SQD2"/>
    <property type="match status" value="1"/>
</dbReference>
<dbReference type="InterPro" id="IPR050194">
    <property type="entry name" value="Glycosyltransferase_grp1"/>
</dbReference>
<evidence type="ECO:0000259" key="2">
    <source>
        <dbReference type="Pfam" id="PF13439"/>
    </source>
</evidence>
<name>A0A4P6UN16_9BURK</name>
<keyword evidence="3" id="KW-0808">Transferase</keyword>
<feature type="domain" description="Glycosyltransferase subfamily 4-like N-terminal" evidence="2">
    <location>
        <begin position="34"/>
        <end position="221"/>
    </location>
</feature>
<evidence type="ECO:0000313" key="3">
    <source>
        <dbReference type="EMBL" id="QBK06623.1"/>
    </source>
</evidence>
<proteinExistence type="predicted"/>
<dbReference type="EMBL" id="CP031395">
    <property type="protein sequence ID" value="QBK06623.1"/>
    <property type="molecule type" value="Genomic_DNA"/>
</dbReference>
<dbReference type="Pfam" id="PF13692">
    <property type="entry name" value="Glyco_trans_1_4"/>
    <property type="match status" value="1"/>
</dbReference>
<organism evidence="3 4">
    <name type="scientific">Hylemonella gracilis</name>
    <dbReference type="NCBI Taxonomy" id="80880"/>
    <lineage>
        <taxon>Bacteria</taxon>
        <taxon>Pseudomonadati</taxon>
        <taxon>Pseudomonadota</taxon>
        <taxon>Betaproteobacteria</taxon>
        <taxon>Burkholderiales</taxon>
        <taxon>Comamonadaceae</taxon>
        <taxon>Hylemonella</taxon>
    </lineage>
</organism>
<dbReference type="CDD" id="cd03814">
    <property type="entry name" value="GT4-like"/>
    <property type="match status" value="1"/>
</dbReference>
<dbReference type="InterPro" id="IPR028098">
    <property type="entry name" value="Glyco_trans_4-like_N"/>
</dbReference>
<dbReference type="Gene3D" id="3.40.50.2000">
    <property type="entry name" value="Glycogen Phosphorylase B"/>
    <property type="match status" value="2"/>
</dbReference>
<dbReference type="PANTHER" id="PTHR45947">
    <property type="entry name" value="SULFOQUINOVOSYL TRANSFERASE SQD2"/>
    <property type="match status" value="1"/>
</dbReference>
<feature type="region of interest" description="Disordered" evidence="1">
    <location>
        <begin position="58"/>
        <end position="79"/>
    </location>
</feature>